<dbReference type="InterPro" id="IPR052295">
    <property type="entry name" value="Odorant-binding_protein"/>
</dbReference>
<name>A0A6I9VI00_BACDO</name>
<accession>A0A6I9VI00</accession>
<dbReference type="KEGG" id="bdr:105230710"/>
<dbReference type="FunCoup" id="A0A6I9VI00">
    <property type="interactions" value="20"/>
</dbReference>
<protein>
    <submittedName>
        <fullName evidence="6">Uncharacterized protein LOC105230710</fullName>
    </submittedName>
</protein>
<dbReference type="Proteomes" id="UP001652620">
    <property type="component" value="Chromosome 3"/>
</dbReference>
<evidence type="ECO:0000256" key="2">
    <source>
        <dbReference type="ARBA" id="ARBA00008098"/>
    </source>
</evidence>
<feature type="signal peptide" evidence="4">
    <location>
        <begin position="1"/>
        <end position="20"/>
    </location>
</feature>
<evidence type="ECO:0000256" key="1">
    <source>
        <dbReference type="ARBA" id="ARBA00004613"/>
    </source>
</evidence>
<comment type="similarity">
    <text evidence="2">Belongs to the PBP/GOBP family.</text>
</comment>
<organism evidence="5 6">
    <name type="scientific">Bactrocera dorsalis</name>
    <name type="common">Oriental fruit fly</name>
    <name type="synonym">Dacus dorsalis</name>
    <dbReference type="NCBI Taxonomy" id="27457"/>
    <lineage>
        <taxon>Eukaryota</taxon>
        <taxon>Metazoa</taxon>
        <taxon>Ecdysozoa</taxon>
        <taxon>Arthropoda</taxon>
        <taxon>Hexapoda</taxon>
        <taxon>Insecta</taxon>
        <taxon>Pterygota</taxon>
        <taxon>Neoptera</taxon>
        <taxon>Endopterygota</taxon>
        <taxon>Diptera</taxon>
        <taxon>Brachycera</taxon>
        <taxon>Muscomorpha</taxon>
        <taxon>Tephritoidea</taxon>
        <taxon>Tephritidae</taxon>
        <taxon>Bactrocera</taxon>
        <taxon>Bactrocera</taxon>
    </lineage>
</organism>
<dbReference type="RefSeq" id="XP_011209971.2">
    <property type="nucleotide sequence ID" value="XM_011211669.3"/>
</dbReference>
<sequence>MNYRIIAIALLATQLGSIVAASDCRRSPAGFAKNLDQCCRRPKPNLSAYSRECPNIAERFRTSELDKVDCLFKAADILNGEQLKLDNTRKMLKKLYPNDPEFATAALVSFEKCQSVVKARLAKIPKRRPTISAPQPSAVTRNMILIGYITCAGHELPLNCPPKLWISSNECEITRDYLTNCQSIMGGNRHFIGR</sequence>
<keyword evidence="3" id="KW-0964">Secreted</keyword>
<evidence type="ECO:0000313" key="6">
    <source>
        <dbReference type="RefSeq" id="XP_011209971.2"/>
    </source>
</evidence>
<dbReference type="Gene3D" id="1.10.238.270">
    <property type="match status" value="1"/>
</dbReference>
<evidence type="ECO:0000313" key="5">
    <source>
        <dbReference type="Proteomes" id="UP001652620"/>
    </source>
</evidence>
<comment type="subcellular location">
    <subcellularLocation>
        <location evidence="1">Secreted</location>
    </subcellularLocation>
</comment>
<feature type="chain" id="PRO_5046729824" evidence="4">
    <location>
        <begin position="21"/>
        <end position="194"/>
    </location>
</feature>
<dbReference type="InParanoid" id="A0A6I9VI00"/>
<evidence type="ECO:0000256" key="3">
    <source>
        <dbReference type="ARBA" id="ARBA00022525"/>
    </source>
</evidence>
<dbReference type="PANTHER" id="PTHR21066">
    <property type="entry name" value="ODORANT-BINDING PROTEIN 59A-RELATED"/>
    <property type="match status" value="1"/>
</dbReference>
<dbReference type="GO" id="GO:0005576">
    <property type="term" value="C:extracellular region"/>
    <property type="evidence" value="ECO:0007669"/>
    <property type="project" value="UniProtKB-SubCell"/>
</dbReference>
<dbReference type="AlphaFoldDB" id="A0A6I9VI00"/>
<evidence type="ECO:0000256" key="4">
    <source>
        <dbReference type="SAM" id="SignalP"/>
    </source>
</evidence>
<proteinExistence type="inferred from homology"/>
<keyword evidence="5" id="KW-1185">Reference proteome</keyword>
<keyword evidence="4" id="KW-0732">Signal</keyword>
<dbReference type="PANTHER" id="PTHR21066:SF15">
    <property type="entry name" value="GH25962P-RELATED"/>
    <property type="match status" value="1"/>
</dbReference>
<reference evidence="6" key="1">
    <citation type="submission" date="2025-08" db="UniProtKB">
        <authorList>
            <consortium name="RefSeq"/>
        </authorList>
    </citation>
    <scope>IDENTIFICATION</scope>
    <source>
        <tissue evidence="6">Adult</tissue>
    </source>
</reference>
<dbReference type="OrthoDB" id="7981045at2759"/>
<dbReference type="GeneID" id="105230710"/>
<gene>
    <name evidence="6" type="primary">LOC105230710</name>
</gene>